<reference evidence="4 5" key="1">
    <citation type="journal article" date="2016" name="Curr. Microbiol.">
        <title>Characterization and Complete Genome Sequences of Three N4-Like Roseobacter Phages Isolated from the South China Sea.</title>
        <authorList>
            <person name="Li B."/>
            <person name="Zhang S."/>
            <person name="Long L."/>
            <person name="Huang S."/>
        </authorList>
    </citation>
    <scope>NUCLEOTIDE SEQUENCE [LARGE SCALE GENOMIC DNA]</scope>
</reference>
<protein>
    <submittedName>
        <fullName evidence="4">Uncharacterized protein</fullName>
    </submittedName>
</protein>
<dbReference type="Proteomes" id="UP000259976">
    <property type="component" value="Segment"/>
</dbReference>
<proteinExistence type="predicted"/>
<keyword evidence="3" id="KW-0812">Transmembrane</keyword>
<name>A0A191VYL6_9CAUD</name>
<evidence type="ECO:0000256" key="2">
    <source>
        <dbReference type="SAM" id="MobiDB-lite"/>
    </source>
</evidence>
<keyword evidence="1" id="KW-0175">Coiled coil</keyword>
<evidence type="ECO:0000313" key="4">
    <source>
        <dbReference type="EMBL" id="ANJ20801.1"/>
    </source>
</evidence>
<evidence type="ECO:0000256" key="3">
    <source>
        <dbReference type="SAM" id="Phobius"/>
    </source>
</evidence>
<sequence length="901" mass="99980">MGLFSSKKIINVSSTIYNLAGPEEDRPNYLKGTLFSSVMANNPSIADDITGSYFKGPGMRQRHFFRYADRNNLVGLPQTTITNTSSVDANAVVPFIPNPEGYEVSVQQAFISAGDPQPFLERWLAENHPEELTKEWVGDYDNGQFVVQTEDGTVYNFTDASFSTNKQYLEAKYYFYVEESSEPVETTPNGRVFSQADTTGWDKTVDNPSFVLTDLTRETEVVVSYNDGTPSTTSYEDSSLTDQEMYRSEETFERTVVQDLVGSSLQGEVQRYIYVGDDHVTNDYHHVTTTTENGPAGLIITTTRTTTGEQVTTAWDETYETQTVYTNEVVDGERYFIYEIGSGNATLDALATNADAQNYQEFYPFLPIRIDNKSITEAPYDTNGVYDETKKAYRRATDGESFSKLVDLVEDNDSIDDIDYAYMIYGVSLNARDYSARRYVQEYYKSMIPIQNSSFNAIDDLKDAIAAYEQWEIDYAAWQQAQNSESNWTSAKNTPPPVRPNRSEPPTTTIRLTAFNGGMGFDIRVPFIHVETEVINGTYDYLDPDNGVSVERNSKQGECLIVKGETVTWQERVGLQGRDETTYRYETHTIPSFEVYFQIDSDTYEKTTVWGALHQNYIYGGKSVKISSSEALDDDDESGFVVPLHYPTMKAMGIVDYTQMATANTHILFNSYTVTKQKWYQRGIFKILLVILVIVIAVVAFPGAFAAGGGILGGNLAIGTALGLTGTAALVAGVVANYIASIIISQLLSVVAVELFGEKWGAVFAAIASFALGVAMSGAPLFSAQNIFGFANALANGYAGYLQGEAMEMYDDMAEDREDYEKEMDRINDLIASLGGNDLNFNPMFFTDSARGNGGSGSGGYLPETADQFIQRTTMTGTDLVEITLAMVSDYAEIQRTLPKN</sequence>
<keyword evidence="3" id="KW-0472">Membrane</keyword>
<dbReference type="EMBL" id="KU885989">
    <property type="protein sequence ID" value="ANJ20801.1"/>
    <property type="molecule type" value="Genomic_DNA"/>
</dbReference>
<feature type="transmembrane region" description="Helical" evidence="3">
    <location>
        <begin position="760"/>
        <end position="782"/>
    </location>
</feature>
<keyword evidence="3" id="KW-1133">Transmembrane helix</keyword>
<organism evidence="4 5">
    <name type="scientific">Roseobacter phage RD-1410W1-01</name>
    <dbReference type="NCBI Taxonomy" id="1815984"/>
    <lineage>
        <taxon>Viruses</taxon>
        <taxon>Duplodnaviria</taxon>
        <taxon>Heunggongvirae</taxon>
        <taxon>Uroviricota</taxon>
        <taxon>Caudoviricetes</taxon>
        <taxon>Schitoviridae</taxon>
        <taxon>Rhodovirinae</taxon>
        <taxon>Aoqinvirus</taxon>
        <taxon>Aoqinvirus RD1410W101</taxon>
    </lineage>
</organism>
<feature type="transmembrane region" description="Helical" evidence="3">
    <location>
        <begin position="728"/>
        <end position="753"/>
    </location>
</feature>
<feature type="coiled-coil region" evidence="1">
    <location>
        <begin position="810"/>
        <end position="837"/>
    </location>
</feature>
<evidence type="ECO:0000313" key="5">
    <source>
        <dbReference type="Proteomes" id="UP000259976"/>
    </source>
</evidence>
<feature type="transmembrane region" description="Helical" evidence="3">
    <location>
        <begin position="687"/>
        <end position="708"/>
    </location>
</feature>
<accession>A0A191VYL6</accession>
<evidence type="ECO:0000256" key="1">
    <source>
        <dbReference type="SAM" id="Coils"/>
    </source>
</evidence>
<feature type="compositionally biased region" description="Polar residues" evidence="2">
    <location>
        <begin position="484"/>
        <end position="493"/>
    </location>
</feature>
<keyword evidence="5" id="KW-1185">Reference proteome</keyword>
<gene>
    <name evidence="4" type="ORF">RDp01_gp67</name>
</gene>
<feature type="region of interest" description="Disordered" evidence="2">
    <location>
        <begin position="484"/>
        <end position="506"/>
    </location>
</feature>